<evidence type="ECO:0000313" key="3">
    <source>
        <dbReference type="Proteomes" id="UP001499938"/>
    </source>
</evidence>
<feature type="compositionally biased region" description="Pro residues" evidence="1">
    <location>
        <begin position="222"/>
        <end position="231"/>
    </location>
</feature>
<dbReference type="RefSeq" id="WP_344080812.1">
    <property type="nucleotide sequence ID" value="NZ_BAAAPO010000008.1"/>
</dbReference>
<name>A0ABP4XGU3_9MICO</name>
<protein>
    <submittedName>
        <fullName evidence="2">Uncharacterized protein</fullName>
    </submittedName>
</protein>
<keyword evidence="3" id="KW-1185">Reference proteome</keyword>
<reference evidence="3" key="1">
    <citation type="journal article" date="2019" name="Int. J. Syst. Evol. Microbiol.">
        <title>The Global Catalogue of Microorganisms (GCM) 10K type strain sequencing project: providing services to taxonomists for standard genome sequencing and annotation.</title>
        <authorList>
            <consortium name="The Broad Institute Genomics Platform"/>
            <consortium name="The Broad Institute Genome Sequencing Center for Infectious Disease"/>
            <person name="Wu L."/>
            <person name="Ma J."/>
        </authorList>
    </citation>
    <scope>NUCLEOTIDE SEQUENCE [LARGE SCALE GENOMIC DNA]</scope>
    <source>
        <strain evidence="3">JCM 15592</strain>
    </source>
</reference>
<accession>A0ABP4XGU3</accession>
<gene>
    <name evidence="2" type="ORF">GCM10009811_04980</name>
</gene>
<organism evidence="2 3">
    <name type="scientific">Nostocoides veronense</name>
    <dbReference type="NCBI Taxonomy" id="330836"/>
    <lineage>
        <taxon>Bacteria</taxon>
        <taxon>Bacillati</taxon>
        <taxon>Actinomycetota</taxon>
        <taxon>Actinomycetes</taxon>
        <taxon>Micrococcales</taxon>
        <taxon>Intrasporangiaceae</taxon>
        <taxon>Nostocoides</taxon>
    </lineage>
</organism>
<feature type="compositionally biased region" description="Low complexity" evidence="1">
    <location>
        <begin position="141"/>
        <end position="151"/>
    </location>
</feature>
<sequence length="231" mass="22126">MGFLDKAKAAAMDLQQKADAAMANSGMMGGSPMGGGPMGGGGMPGGPADRLLRDLGVLTYLNAMGRPGSAEDYQRVMEQLRSLESSGGLNLSLSPAAPPGYGAPGAPPPPPGAVAAAAAAASAAPPPPVAAPPPAAPMPAPVGDAPMGGYAAPPPPPVPSPAAEAGETGAAAADEANGPGAEGTAYPDPTFDETPNGDVLADSTIVDVQEQITDLGGGGGTAPPPPPPSWA</sequence>
<evidence type="ECO:0000256" key="1">
    <source>
        <dbReference type="SAM" id="MobiDB-lite"/>
    </source>
</evidence>
<dbReference type="Proteomes" id="UP001499938">
    <property type="component" value="Unassembled WGS sequence"/>
</dbReference>
<evidence type="ECO:0000313" key="2">
    <source>
        <dbReference type="EMBL" id="GAA1782524.1"/>
    </source>
</evidence>
<feature type="compositionally biased region" description="Low complexity" evidence="1">
    <location>
        <begin position="161"/>
        <end position="183"/>
    </location>
</feature>
<dbReference type="EMBL" id="BAAAPO010000008">
    <property type="protein sequence ID" value="GAA1782524.1"/>
    <property type="molecule type" value="Genomic_DNA"/>
</dbReference>
<feature type="compositionally biased region" description="Low complexity" evidence="1">
    <location>
        <begin position="113"/>
        <end position="123"/>
    </location>
</feature>
<proteinExistence type="predicted"/>
<feature type="compositionally biased region" description="Pro residues" evidence="1">
    <location>
        <begin position="124"/>
        <end position="140"/>
    </location>
</feature>
<comment type="caution">
    <text evidence="2">The sequence shown here is derived from an EMBL/GenBank/DDBJ whole genome shotgun (WGS) entry which is preliminary data.</text>
</comment>
<feature type="region of interest" description="Disordered" evidence="1">
    <location>
        <begin position="87"/>
        <end position="231"/>
    </location>
</feature>